<accession>A0A9D2KNL8</accession>
<dbReference type="GO" id="GO:0016491">
    <property type="term" value="F:oxidoreductase activity"/>
    <property type="evidence" value="ECO:0007669"/>
    <property type="project" value="UniProtKB-KW"/>
</dbReference>
<dbReference type="SMART" id="SM00829">
    <property type="entry name" value="PKS_ER"/>
    <property type="match status" value="1"/>
</dbReference>
<evidence type="ECO:0000313" key="5">
    <source>
        <dbReference type="EMBL" id="HJA70091.1"/>
    </source>
</evidence>
<dbReference type="PANTHER" id="PTHR43401">
    <property type="entry name" value="L-THREONINE 3-DEHYDROGENASE"/>
    <property type="match status" value="1"/>
</dbReference>
<dbReference type="InterPro" id="IPR020843">
    <property type="entry name" value="ER"/>
</dbReference>
<sequence>MKAAVIQSPYHMDLCDIPAPSLKEGEVLVQVMYTGICGSDLHIFRGEHPTAKFPLVAGHEFVGKLVKVHGESCGLKIGDMVVAQEAISCGRCQACVSGHENVCRNLRIIGVHQDGGFAEYVKVPARKTYRIAPGTDPRIAALTEPLAVAVHDVRTGGLEVGDRALIFGGGPIGTLIAMICRLSGAGKILITEINPVRRKILEEMGFLTASPEDPSFEETVKEAGGADGFDVCFETVGKDSTMACAMENVKNAGVIVLVAMNSHKNNLDLGRVFAKEIGIKGVRLHTQKHFAKAVEIINSHVLDGDLSRLITDIYPLDEIRHAFDEAGKGDSCFKILIQVSG</sequence>
<dbReference type="EMBL" id="DWZA01000005">
    <property type="protein sequence ID" value="HJA70091.1"/>
    <property type="molecule type" value="Genomic_DNA"/>
</dbReference>
<evidence type="ECO:0000313" key="6">
    <source>
        <dbReference type="Proteomes" id="UP000823900"/>
    </source>
</evidence>
<dbReference type="InterPro" id="IPR013154">
    <property type="entry name" value="ADH-like_N"/>
</dbReference>
<evidence type="ECO:0000259" key="4">
    <source>
        <dbReference type="SMART" id="SM00829"/>
    </source>
</evidence>
<keyword evidence="1" id="KW-0479">Metal-binding</keyword>
<protein>
    <submittedName>
        <fullName evidence="5">Alcohol dehydrogenase catalytic domain-containing protein</fullName>
    </submittedName>
</protein>
<dbReference type="Gene3D" id="3.40.50.720">
    <property type="entry name" value="NAD(P)-binding Rossmann-like Domain"/>
    <property type="match status" value="1"/>
</dbReference>
<dbReference type="InterPro" id="IPR036291">
    <property type="entry name" value="NAD(P)-bd_dom_sf"/>
</dbReference>
<name>A0A9D2KNL8_9FIRM</name>
<evidence type="ECO:0000256" key="2">
    <source>
        <dbReference type="ARBA" id="ARBA00022833"/>
    </source>
</evidence>
<comment type="caution">
    <text evidence="5">The sequence shown here is derived from an EMBL/GenBank/DDBJ whole genome shotgun (WGS) entry which is preliminary data.</text>
</comment>
<reference evidence="5" key="2">
    <citation type="submission" date="2021-04" db="EMBL/GenBank/DDBJ databases">
        <authorList>
            <person name="Gilroy R."/>
        </authorList>
    </citation>
    <scope>NUCLEOTIDE SEQUENCE</scope>
    <source>
        <strain evidence="5">CHK178-16964</strain>
    </source>
</reference>
<reference evidence="5" key="1">
    <citation type="journal article" date="2021" name="PeerJ">
        <title>Extensive microbial diversity within the chicken gut microbiome revealed by metagenomics and culture.</title>
        <authorList>
            <person name="Gilroy R."/>
            <person name="Ravi A."/>
            <person name="Getino M."/>
            <person name="Pursley I."/>
            <person name="Horton D.L."/>
            <person name="Alikhan N.F."/>
            <person name="Baker D."/>
            <person name="Gharbi K."/>
            <person name="Hall N."/>
            <person name="Watson M."/>
            <person name="Adriaenssens E.M."/>
            <person name="Foster-Nyarko E."/>
            <person name="Jarju S."/>
            <person name="Secka A."/>
            <person name="Antonio M."/>
            <person name="Oren A."/>
            <person name="Chaudhuri R.R."/>
            <person name="La Ragione R."/>
            <person name="Hildebrand F."/>
            <person name="Pallen M.J."/>
        </authorList>
    </citation>
    <scope>NUCLEOTIDE SEQUENCE</scope>
    <source>
        <strain evidence="5">CHK178-16964</strain>
    </source>
</reference>
<evidence type="ECO:0000256" key="1">
    <source>
        <dbReference type="ARBA" id="ARBA00022723"/>
    </source>
</evidence>
<evidence type="ECO:0000256" key="3">
    <source>
        <dbReference type="ARBA" id="ARBA00023002"/>
    </source>
</evidence>
<dbReference type="Pfam" id="PF08240">
    <property type="entry name" value="ADH_N"/>
    <property type="match status" value="1"/>
</dbReference>
<dbReference type="SUPFAM" id="SSF50129">
    <property type="entry name" value="GroES-like"/>
    <property type="match status" value="1"/>
</dbReference>
<dbReference type="Pfam" id="PF00107">
    <property type="entry name" value="ADH_zinc_N"/>
    <property type="match status" value="1"/>
</dbReference>
<keyword evidence="3" id="KW-0560">Oxidoreductase</keyword>
<dbReference type="InterPro" id="IPR011032">
    <property type="entry name" value="GroES-like_sf"/>
</dbReference>
<gene>
    <name evidence="5" type="ORF">IAA07_00745</name>
</gene>
<keyword evidence="2" id="KW-0862">Zinc</keyword>
<dbReference type="Proteomes" id="UP000823900">
    <property type="component" value="Unassembled WGS sequence"/>
</dbReference>
<dbReference type="SUPFAM" id="SSF51735">
    <property type="entry name" value="NAD(P)-binding Rossmann-fold domains"/>
    <property type="match status" value="1"/>
</dbReference>
<organism evidence="5 6">
    <name type="scientific">Candidatus Lachnoclostridium stercoravium</name>
    <dbReference type="NCBI Taxonomy" id="2838633"/>
    <lineage>
        <taxon>Bacteria</taxon>
        <taxon>Bacillati</taxon>
        <taxon>Bacillota</taxon>
        <taxon>Clostridia</taxon>
        <taxon>Lachnospirales</taxon>
        <taxon>Lachnospiraceae</taxon>
    </lineage>
</organism>
<dbReference type="Gene3D" id="3.90.180.10">
    <property type="entry name" value="Medium-chain alcohol dehydrogenases, catalytic domain"/>
    <property type="match status" value="1"/>
</dbReference>
<proteinExistence type="predicted"/>
<dbReference type="GO" id="GO:0046872">
    <property type="term" value="F:metal ion binding"/>
    <property type="evidence" value="ECO:0007669"/>
    <property type="project" value="UniProtKB-KW"/>
</dbReference>
<feature type="domain" description="Enoyl reductase (ER)" evidence="4">
    <location>
        <begin position="4"/>
        <end position="337"/>
    </location>
</feature>
<dbReference type="InterPro" id="IPR050129">
    <property type="entry name" value="Zn_alcohol_dh"/>
</dbReference>
<dbReference type="PANTHER" id="PTHR43401:SF2">
    <property type="entry name" value="L-THREONINE 3-DEHYDROGENASE"/>
    <property type="match status" value="1"/>
</dbReference>
<dbReference type="AlphaFoldDB" id="A0A9D2KNL8"/>
<dbReference type="InterPro" id="IPR013149">
    <property type="entry name" value="ADH-like_C"/>
</dbReference>